<gene>
    <name evidence="1" type="ORF">E1898_01945</name>
</gene>
<name>A0A4R5VCC7_9BACT</name>
<sequence>MSEQTKTLIAIDPGALKEINRKLDEVLSMNSRHHEEPETEWMPNKEFMRAVSIKAYNTFAKIRDKMPDSLKREVNRKQYIHRDAIRLYFEGMFSD</sequence>
<accession>A0A4R5VCC7</accession>
<reference evidence="1 2" key="1">
    <citation type="submission" date="2019-03" db="EMBL/GenBank/DDBJ databases">
        <title>Algoriphagus aquimaris sp. nov., isolated form marine sediment in Pohang, Korea.</title>
        <authorList>
            <person name="Kim J."/>
            <person name="Yoon S.-H."/>
            <person name="Lee S.-S."/>
        </authorList>
    </citation>
    <scope>NUCLEOTIDE SEQUENCE [LARGE SCALE GENOMIC DNA]</scope>
    <source>
        <strain evidence="1 2">F21</strain>
    </source>
</reference>
<keyword evidence="2" id="KW-1185">Reference proteome</keyword>
<organism evidence="1 2">
    <name type="scientific">Algoriphagus formosus</name>
    <dbReference type="NCBI Taxonomy" id="2007308"/>
    <lineage>
        <taxon>Bacteria</taxon>
        <taxon>Pseudomonadati</taxon>
        <taxon>Bacteroidota</taxon>
        <taxon>Cytophagia</taxon>
        <taxon>Cytophagales</taxon>
        <taxon>Cyclobacteriaceae</taxon>
        <taxon>Algoriphagus</taxon>
    </lineage>
</organism>
<dbReference type="RefSeq" id="WP_133389621.1">
    <property type="nucleotide sequence ID" value="NZ_SMUW01000023.1"/>
</dbReference>
<evidence type="ECO:0000313" key="1">
    <source>
        <dbReference type="EMBL" id="TDK49902.1"/>
    </source>
</evidence>
<protein>
    <submittedName>
        <fullName evidence="1">Uncharacterized protein</fullName>
    </submittedName>
</protein>
<comment type="caution">
    <text evidence="1">The sequence shown here is derived from an EMBL/GenBank/DDBJ whole genome shotgun (WGS) entry which is preliminary data.</text>
</comment>
<dbReference type="EMBL" id="SMUW01000023">
    <property type="protein sequence ID" value="TDK49902.1"/>
    <property type="molecule type" value="Genomic_DNA"/>
</dbReference>
<dbReference type="AlphaFoldDB" id="A0A4R5VCC7"/>
<dbReference type="Proteomes" id="UP000295438">
    <property type="component" value="Unassembled WGS sequence"/>
</dbReference>
<evidence type="ECO:0000313" key="2">
    <source>
        <dbReference type="Proteomes" id="UP000295438"/>
    </source>
</evidence>
<proteinExistence type="predicted"/>